<dbReference type="RefSeq" id="WP_136828754.1">
    <property type="nucleotide sequence ID" value="NZ_SWBM01000001.1"/>
</dbReference>
<evidence type="ECO:0000313" key="2">
    <source>
        <dbReference type="EMBL" id="TKC18037.1"/>
    </source>
</evidence>
<dbReference type="AlphaFoldDB" id="A0A4U1D948"/>
<comment type="caution">
    <text evidence="2">The sequence shown here is derived from an EMBL/GenBank/DDBJ whole genome shotgun (WGS) entry which is preliminary data.</text>
</comment>
<dbReference type="PANTHER" id="PTHR46825:SF9">
    <property type="entry name" value="BETA-LACTAMASE-RELATED DOMAIN-CONTAINING PROTEIN"/>
    <property type="match status" value="1"/>
</dbReference>
<dbReference type="PANTHER" id="PTHR46825">
    <property type="entry name" value="D-ALANYL-D-ALANINE-CARBOXYPEPTIDASE/ENDOPEPTIDASE AMPH"/>
    <property type="match status" value="1"/>
</dbReference>
<dbReference type="EMBL" id="SWBM01000001">
    <property type="protein sequence ID" value="TKC18037.1"/>
    <property type="molecule type" value="Genomic_DNA"/>
</dbReference>
<accession>A0A4U1D948</accession>
<name>A0A4U1D948_9BACI</name>
<organism evidence="2 3">
    <name type="scientific">Robertmurraya kyonggiensis</name>
    <dbReference type="NCBI Taxonomy" id="1037680"/>
    <lineage>
        <taxon>Bacteria</taxon>
        <taxon>Bacillati</taxon>
        <taxon>Bacillota</taxon>
        <taxon>Bacilli</taxon>
        <taxon>Bacillales</taxon>
        <taxon>Bacillaceae</taxon>
        <taxon>Robertmurraya</taxon>
    </lineage>
</organism>
<dbReference type="InterPro" id="IPR012338">
    <property type="entry name" value="Beta-lactam/transpept-like"/>
</dbReference>
<reference evidence="2 3" key="1">
    <citation type="journal article" date="2011" name="J. Microbiol.">
        <title>Bacillus kyonggiensis sp. nov., isolated from soil of a lettuce field.</title>
        <authorList>
            <person name="Dong K."/>
            <person name="Lee S."/>
        </authorList>
    </citation>
    <scope>NUCLEOTIDE SEQUENCE [LARGE SCALE GENOMIC DNA]</scope>
    <source>
        <strain evidence="2 3">NB22</strain>
    </source>
</reference>
<dbReference type="Gene3D" id="3.40.710.10">
    <property type="entry name" value="DD-peptidase/beta-lactamase superfamily"/>
    <property type="match status" value="1"/>
</dbReference>
<keyword evidence="3" id="KW-1185">Reference proteome</keyword>
<feature type="domain" description="Beta-lactamase-related" evidence="1">
    <location>
        <begin position="8"/>
        <end position="327"/>
    </location>
</feature>
<dbReference type="Proteomes" id="UP000307756">
    <property type="component" value="Unassembled WGS sequence"/>
</dbReference>
<dbReference type="SUPFAM" id="SSF56601">
    <property type="entry name" value="beta-lactamase/transpeptidase-like"/>
    <property type="match status" value="1"/>
</dbReference>
<sequence length="348" mass="39009">MKLTNINIEGQMEFYKVQGLSIIGIENGKICGKENYGLLEVNSIRKVTENSIFSACSISKFLTGMLVLKLIEEGLLDLDENVNERLVTWRVPENDFTKNRKVTLRNLLSHQSGIKDPEGSFFELISDTDVPSMVRLLEGKTPYCTVPIQVQFEPESEFHYSDAGYCIIHQLIEDVIEKPFYQVIKESIFEPLGMENSYLDPMTFEIDTDNFSCGHNKNGRLVNGKYPIYPYPAASGLWTSSIDLSALVLELMNALQGKSKIGISKSLANEMITTQKGKHWSGLGVFLEGAEKEIEITSLGWGVGFQSMMVAYPHLEKGAVIMTNTELGMHQLKGIIGDIYRALYINLP</sequence>
<dbReference type="InterPro" id="IPR001466">
    <property type="entry name" value="Beta-lactam-related"/>
</dbReference>
<evidence type="ECO:0000313" key="3">
    <source>
        <dbReference type="Proteomes" id="UP000307756"/>
    </source>
</evidence>
<evidence type="ECO:0000259" key="1">
    <source>
        <dbReference type="Pfam" id="PF00144"/>
    </source>
</evidence>
<gene>
    <name evidence="2" type="ORF">FA727_00245</name>
</gene>
<dbReference type="OrthoDB" id="9797709at2"/>
<dbReference type="InterPro" id="IPR050491">
    <property type="entry name" value="AmpC-like"/>
</dbReference>
<proteinExistence type="predicted"/>
<protein>
    <submittedName>
        <fullName evidence="2">Beta-lactamase family protein</fullName>
    </submittedName>
</protein>
<dbReference type="Pfam" id="PF00144">
    <property type="entry name" value="Beta-lactamase"/>
    <property type="match status" value="1"/>
</dbReference>